<gene>
    <name evidence="1" type="ORF">OO016_03680</name>
</gene>
<evidence type="ECO:0000313" key="2">
    <source>
        <dbReference type="Proteomes" id="UP001207116"/>
    </source>
</evidence>
<sequence>MKKSCIFFAVFLLVLIVAVLSERREKEEFSDRVAMGDQATTQIATPDNNIGMEE</sequence>
<evidence type="ECO:0000313" key="1">
    <source>
        <dbReference type="EMBL" id="MCX2718696.1"/>
    </source>
</evidence>
<organism evidence="1 2">
    <name type="scientific">Lentiprolixibacter aurantiacus</name>
    <dbReference type="NCBI Taxonomy" id="2993939"/>
    <lineage>
        <taxon>Bacteria</taxon>
        <taxon>Pseudomonadati</taxon>
        <taxon>Bacteroidota</taxon>
        <taxon>Flavobacteriia</taxon>
        <taxon>Flavobacteriales</taxon>
        <taxon>Flavobacteriaceae</taxon>
        <taxon>Lentiprolixibacter</taxon>
    </lineage>
</organism>
<dbReference type="Proteomes" id="UP001207116">
    <property type="component" value="Unassembled WGS sequence"/>
</dbReference>
<keyword evidence="2" id="KW-1185">Reference proteome</keyword>
<reference evidence="1" key="1">
    <citation type="submission" date="2022-11" db="EMBL/GenBank/DDBJ databases">
        <title>The characterization of three novel Bacteroidetes species and genomic analysis of their roles in tidal elemental geochemical cycles.</title>
        <authorList>
            <person name="Ma K.-J."/>
        </authorList>
    </citation>
    <scope>NUCLEOTIDE SEQUENCE</scope>
    <source>
        <strain evidence="1">M415</strain>
    </source>
</reference>
<accession>A0AAE3SMV2</accession>
<dbReference type="AlphaFoldDB" id="A0AAE3SMV2"/>
<comment type="caution">
    <text evidence="1">The sequence shown here is derived from an EMBL/GenBank/DDBJ whole genome shotgun (WGS) entry which is preliminary data.</text>
</comment>
<dbReference type="EMBL" id="JAPFQP010000001">
    <property type="protein sequence ID" value="MCX2718696.1"/>
    <property type="molecule type" value="Genomic_DNA"/>
</dbReference>
<proteinExistence type="predicted"/>
<dbReference type="RefSeq" id="WP_266010928.1">
    <property type="nucleotide sequence ID" value="NZ_JAPFQP010000001.1"/>
</dbReference>
<protein>
    <submittedName>
        <fullName evidence="1">Uncharacterized protein</fullName>
    </submittedName>
</protein>
<name>A0AAE3SMV2_9FLAO</name>